<dbReference type="Pfam" id="PF03006">
    <property type="entry name" value="HlyIII"/>
    <property type="match status" value="1"/>
</dbReference>
<dbReference type="RefSeq" id="WP_106185688.1">
    <property type="nucleotide sequence ID" value="NZ_PVTF01000001.1"/>
</dbReference>
<keyword evidence="6 8" id="KW-0472">Membrane</keyword>
<keyword evidence="7" id="KW-0479">Metal-binding</keyword>
<feature type="binding site" evidence="7">
    <location>
        <position position="184"/>
    </location>
    <ligand>
        <name>Zn(2+)</name>
        <dbReference type="ChEBI" id="CHEBI:29105"/>
    </ligand>
</feature>
<sequence length="209" mass="22343">MRGWLHVWSFFTSLATGAVLISLAAATVSGKAALATSVYGATVLGLFGISALYHRVNWVSVSARTWMKRLDHSMIFVFIAGTYTPFALLAMPASTGNVVLAVVWIGAVSGVVLKLAWPHAPKWIGVPMYIALGWVAVFVLPDILHQAGVAALVLVIAGGLLYTVGAVFYAVRWPNPWPGVFGFHEVFHATTVVAAICHYIAIFLAVYSG</sequence>
<evidence type="ECO:0000313" key="10">
    <source>
        <dbReference type="Proteomes" id="UP000239494"/>
    </source>
</evidence>
<evidence type="ECO:0000256" key="8">
    <source>
        <dbReference type="SAM" id="Phobius"/>
    </source>
</evidence>
<proteinExistence type="inferred from homology"/>
<dbReference type="PANTHER" id="PTHR20855">
    <property type="entry name" value="ADIPOR/PROGESTIN RECEPTOR-RELATED"/>
    <property type="match status" value="1"/>
</dbReference>
<dbReference type="GO" id="GO:0140911">
    <property type="term" value="F:pore-forming activity"/>
    <property type="evidence" value="ECO:0007669"/>
    <property type="project" value="InterPro"/>
</dbReference>
<protein>
    <submittedName>
        <fullName evidence="9">Hemolysin III</fullName>
    </submittedName>
</protein>
<dbReference type="EMBL" id="PVTF01000001">
    <property type="protein sequence ID" value="PRY46714.1"/>
    <property type="molecule type" value="Genomic_DNA"/>
</dbReference>
<feature type="transmembrane region" description="Helical" evidence="8">
    <location>
        <begin position="147"/>
        <end position="171"/>
    </location>
</feature>
<gene>
    <name evidence="9" type="ORF">CLV43_101994</name>
</gene>
<evidence type="ECO:0000256" key="7">
    <source>
        <dbReference type="PIRSR" id="PIRSR604254-1"/>
    </source>
</evidence>
<organism evidence="9 10">
    <name type="scientific">Umezawaea tangerina</name>
    <dbReference type="NCBI Taxonomy" id="84725"/>
    <lineage>
        <taxon>Bacteria</taxon>
        <taxon>Bacillati</taxon>
        <taxon>Actinomycetota</taxon>
        <taxon>Actinomycetes</taxon>
        <taxon>Pseudonocardiales</taxon>
        <taxon>Pseudonocardiaceae</taxon>
        <taxon>Umezawaea</taxon>
    </lineage>
</organism>
<dbReference type="InterPro" id="IPR005744">
    <property type="entry name" value="Hy-lIII"/>
</dbReference>
<feature type="binding site" evidence="7">
    <location>
        <position position="188"/>
    </location>
    <ligand>
        <name>Zn(2+)</name>
        <dbReference type="ChEBI" id="CHEBI:29105"/>
    </ligand>
</feature>
<keyword evidence="3" id="KW-1003">Cell membrane</keyword>
<keyword evidence="7" id="KW-0862">Zinc</keyword>
<feature type="transmembrane region" description="Helical" evidence="8">
    <location>
        <begin position="186"/>
        <end position="207"/>
    </location>
</feature>
<dbReference type="OrthoDB" id="9813689at2"/>
<evidence type="ECO:0000256" key="1">
    <source>
        <dbReference type="ARBA" id="ARBA00004651"/>
    </source>
</evidence>
<evidence type="ECO:0000256" key="6">
    <source>
        <dbReference type="ARBA" id="ARBA00023136"/>
    </source>
</evidence>
<comment type="caution">
    <text evidence="9">The sequence shown here is derived from an EMBL/GenBank/DDBJ whole genome shotgun (WGS) entry which is preliminary data.</text>
</comment>
<reference evidence="9 10" key="1">
    <citation type="submission" date="2018-03" db="EMBL/GenBank/DDBJ databases">
        <title>Genomic Encyclopedia of Archaeal and Bacterial Type Strains, Phase II (KMG-II): from individual species to whole genera.</title>
        <authorList>
            <person name="Goeker M."/>
        </authorList>
    </citation>
    <scope>NUCLEOTIDE SEQUENCE [LARGE SCALE GENOMIC DNA]</scope>
    <source>
        <strain evidence="9 10">DSM 44720</strain>
    </source>
</reference>
<keyword evidence="4 8" id="KW-0812">Transmembrane</keyword>
<feature type="transmembrane region" description="Helical" evidence="8">
    <location>
        <begin position="73"/>
        <end position="91"/>
    </location>
</feature>
<dbReference type="GO" id="GO:0046872">
    <property type="term" value="F:metal ion binding"/>
    <property type="evidence" value="ECO:0007669"/>
    <property type="project" value="UniProtKB-KW"/>
</dbReference>
<comment type="similarity">
    <text evidence="2">Belongs to the UPF0073 (Hly-III) family.</text>
</comment>
<evidence type="ECO:0000256" key="3">
    <source>
        <dbReference type="ARBA" id="ARBA00022475"/>
    </source>
</evidence>
<keyword evidence="5 8" id="KW-1133">Transmembrane helix</keyword>
<feature type="transmembrane region" description="Helical" evidence="8">
    <location>
        <begin position="123"/>
        <end position="140"/>
    </location>
</feature>
<dbReference type="Proteomes" id="UP000239494">
    <property type="component" value="Unassembled WGS sequence"/>
</dbReference>
<accession>A0A2T0TLX2</accession>
<comment type="subcellular location">
    <subcellularLocation>
        <location evidence="1">Cell membrane</location>
        <topology evidence="1">Multi-pass membrane protein</topology>
    </subcellularLocation>
</comment>
<dbReference type="InterPro" id="IPR004254">
    <property type="entry name" value="AdipoR/HlyIII-related"/>
</dbReference>
<name>A0A2T0TLX2_9PSEU</name>
<keyword evidence="10" id="KW-1185">Reference proteome</keyword>
<dbReference type="AlphaFoldDB" id="A0A2T0TLX2"/>
<evidence type="ECO:0000256" key="5">
    <source>
        <dbReference type="ARBA" id="ARBA00022989"/>
    </source>
</evidence>
<dbReference type="PANTHER" id="PTHR20855:SF3">
    <property type="entry name" value="LD03007P"/>
    <property type="match status" value="1"/>
</dbReference>
<evidence type="ECO:0000256" key="4">
    <source>
        <dbReference type="ARBA" id="ARBA00022692"/>
    </source>
</evidence>
<feature type="transmembrane region" description="Helical" evidence="8">
    <location>
        <begin position="6"/>
        <end position="26"/>
    </location>
</feature>
<feature type="binding site" evidence="7">
    <location>
        <position position="54"/>
    </location>
    <ligand>
        <name>Zn(2+)</name>
        <dbReference type="ChEBI" id="CHEBI:29105"/>
    </ligand>
</feature>
<dbReference type="GO" id="GO:0005886">
    <property type="term" value="C:plasma membrane"/>
    <property type="evidence" value="ECO:0007669"/>
    <property type="project" value="UniProtKB-SubCell"/>
</dbReference>
<feature type="transmembrane region" description="Helical" evidence="8">
    <location>
        <begin position="33"/>
        <end position="53"/>
    </location>
</feature>
<evidence type="ECO:0000313" key="9">
    <source>
        <dbReference type="EMBL" id="PRY46714.1"/>
    </source>
</evidence>
<evidence type="ECO:0000256" key="2">
    <source>
        <dbReference type="ARBA" id="ARBA00008488"/>
    </source>
</evidence>
<dbReference type="NCBIfam" id="TIGR01065">
    <property type="entry name" value="hlyIII"/>
    <property type="match status" value="1"/>
</dbReference>